<dbReference type="Pfam" id="PF04055">
    <property type="entry name" value="Radical_SAM"/>
    <property type="match status" value="1"/>
</dbReference>
<keyword evidence="4" id="KW-0408">Iron</keyword>
<evidence type="ECO:0000256" key="4">
    <source>
        <dbReference type="ARBA" id="ARBA00023004"/>
    </source>
</evidence>
<evidence type="ECO:0000256" key="6">
    <source>
        <dbReference type="SAM" id="MobiDB-lite"/>
    </source>
</evidence>
<evidence type="ECO:0000256" key="3">
    <source>
        <dbReference type="ARBA" id="ARBA00022723"/>
    </source>
</evidence>
<feature type="domain" description="Radical SAM core" evidence="8">
    <location>
        <begin position="237"/>
        <end position="467"/>
    </location>
</feature>
<dbReference type="GO" id="GO:0051536">
    <property type="term" value="F:iron-sulfur cluster binding"/>
    <property type="evidence" value="ECO:0007669"/>
    <property type="project" value="UniProtKB-KW"/>
</dbReference>
<dbReference type="InterPro" id="IPR023404">
    <property type="entry name" value="rSAM_horseshoe"/>
</dbReference>
<comment type="caution">
    <text evidence="9">The sequence shown here is derived from an EMBL/GenBank/DDBJ whole genome shotgun (WGS) entry which is preliminary data.</text>
</comment>
<dbReference type="EMBL" id="DWWS01000031">
    <property type="protein sequence ID" value="HJC23819.1"/>
    <property type="molecule type" value="Genomic_DNA"/>
</dbReference>
<dbReference type="SUPFAM" id="SSF102114">
    <property type="entry name" value="Radical SAM enzymes"/>
    <property type="match status" value="1"/>
</dbReference>
<dbReference type="InterPro" id="IPR006638">
    <property type="entry name" value="Elp3/MiaA/NifB-like_rSAM"/>
</dbReference>
<keyword evidence="5" id="KW-0411">Iron-sulfur</keyword>
<dbReference type="AlphaFoldDB" id="A0A9D2SPD8"/>
<dbReference type="SFLD" id="SFLDG01082">
    <property type="entry name" value="B12-binding_domain_containing"/>
    <property type="match status" value="1"/>
</dbReference>
<dbReference type="GO" id="GO:0003824">
    <property type="term" value="F:catalytic activity"/>
    <property type="evidence" value="ECO:0007669"/>
    <property type="project" value="InterPro"/>
</dbReference>
<reference evidence="9" key="2">
    <citation type="submission" date="2021-04" db="EMBL/GenBank/DDBJ databases">
        <authorList>
            <person name="Gilroy R."/>
        </authorList>
    </citation>
    <scope>NUCLEOTIDE SEQUENCE</scope>
    <source>
        <strain evidence="9">USAMLcec2-132</strain>
    </source>
</reference>
<comment type="cofactor">
    <cofactor evidence="1">
        <name>[4Fe-4S] cluster</name>
        <dbReference type="ChEBI" id="CHEBI:49883"/>
    </cofactor>
</comment>
<accession>A0A9D2SPD8</accession>
<dbReference type="Pfam" id="PF02310">
    <property type="entry name" value="B12-binding"/>
    <property type="match status" value="1"/>
</dbReference>
<dbReference type="GO" id="GO:0031419">
    <property type="term" value="F:cobalamin binding"/>
    <property type="evidence" value="ECO:0007669"/>
    <property type="project" value="InterPro"/>
</dbReference>
<organism evidence="9 10">
    <name type="scientific">Candidatus Eisenbergiella merdavium</name>
    <dbReference type="NCBI Taxonomy" id="2838551"/>
    <lineage>
        <taxon>Bacteria</taxon>
        <taxon>Bacillati</taxon>
        <taxon>Bacillota</taxon>
        <taxon>Clostridia</taxon>
        <taxon>Lachnospirales</taxon>
        <taxon>Lachnospiraceae</taxon>
        <taxon>Eisenbergiella</taxon>
    </lineage>
</organism>
<name>A0A9D2SPD8_9FIRM</name>
<dbReference type="PANTHER" id="PTHR43409:SF16">
    <property type="entry name" value="SLR0320 PROTEIN"/>
    <property type="match status" value="1"/>
</dbReference>
<evidence type="ECO:0000256" key="1">
    <source>
        <dbReference type="ARBA" id="ARBA00001966"/>
    </source>
</evidence>
<dbReference type="SMART" id="SM00729">
    <property type="entry name" value="Elp3"/>
    <property type="match status" value="1"/>
</dbReference>
<proteinExistence type="predicted"/>
<evidence type="ECO:0000313" key="10">
    <source>
        <dbReference type="Proteomes" id="UP000823891"/>
    </source>
</evidence>
<dbReference type="CDD" id="cd01335">
    <property type="entry name" value="Radical_SAM"/>
    <property type="match status" value="1"/>
</dbReference>
<evidence type="ECO:0000313" key="9">
    <source>
        <dbReference type="EMBL" id="HJC23819.1"/>
    </source>
</evidence>
<dbReference type="PROSITE" id="PS51918">
    <property type="entry name" value="RADICAL_SAM"/>
    <property type="match status" value="1"/>
</dbReference>
<evidence type="ECO:0000259" key="7">
    <source>
        <dbReference type="PROSITE" id="PS51332"/>
    </source>
</evidence>
<dbReference type="InterPro" id="IPR036724">
    <property type="entry name" value="Cobalamin-bd_sf"/>
</dbReference>
<keyword evidence="2" id="KW-0949">S-adenosyl-L-methionine</keyword>
<evidence type="ECO:0000256" key="5">
    <source>
        <dbReference type="ARBA" id="ARBA00023014"/>
    </source>
</evidence>
<sequence length="648" mass="74529">MRFLLVAVNAKYIHSNPAVYSLRAYAQRSGFGPSSRENGQPEAVAEAVLAEYTINQPFWEILADLYGKKPDAVGFSCYIWNREMIFALARELSRLLPHIPIWLGGPEVTYDPEETLSSLPHAAGVMIGEGEETFRELLELYAASSHASAGGPGGRGPAGADPETGEDPEAGTDSAAAADSEGAVPPEKNICWPSPEGIRGVAYRTHPGGEVTRTLERPLLPLDRLPFFYKEQKEIGDFQDRIIYYESSRGCPFRCSYCLSSVDKTVRFRDVELVKKELQFFLDKRVPQVKFVDRTFNCSHSHAMAIWSYLKEHDNGVTNFHFEIAADILTEEEIALLGSLRPGLVQLEIGVQSTNPDTLREIRRSADWERLKEIVGRLRGGRNIHIHLDLIAGLPLEGLESFQRSFNDVYSCRPDQLQLGFLKVLKGSYMHEKAEEYGLEYLDFPPYEVLFTRWLSYEDVLVLKRVEEMVELYYNSGQFTHTLPVLEECFSSPFAMYRELSAFYERRGLFRQSPSRLYRYQALLDFAAGADPERLELYQELLTFDLYLRENAKSRPDFAPACRQEEQAKERISRFYREEMKNPRFLADYVREGYDSRQMARLTHVECFRFPVWEERMRLPDGKIYYVLFDYRGRDPLSRRARTEILPL</sequence>
<dbReference type="InterPro" id="IPR006158">
    <property type="entry name" value="Cobalamin-bd"/>
</dbReference>
<dbReference type="GO" id="GO:0046872">
    <property type="term" value="F:metal ion binding"/>
    <property type="evidence" value="ECO:0007669"/>
    <property type="project" value="UniProtKB-KW"/>
</dbReference>
<dbReference type="CDD" id="cd02068">
    <property type="entry name" value="radical_SAM_B12_BD"/>
    <property type="match status" value="1"/>
</dbReference>
<dbReference type="InterPro" id="IPR025288">
    <property type="entry name" value="DUF4080"/>
</dbReference>
<dbReference type="PANTHER" id="PTHR43409">
    <property type="entry name" value="ANAEROBIC MAGNESIUM-PROTOPORPHYRIN IX MONOMETHYL ESTER CYCLASE-RELATED"/>
    <property type="match status" value="1"/>
</dbReference>
<feature type="domain" description="B12-binding" evidence="7">
    <location>
        <begin position="1"/>
        <end position="148"/>
    </location>
</feature>
<keyword evidence="3" id="KW-0479">Metal-binding</keyword>
<dbReference type="Proteomes" id="UP000823891">
    <property type="component" value="Unassembled WGS sequence"/>
</dbReference>
<reference evidence="9" key="1">
    <citation type="journal article" date="2021" name="PeerJ">
        <title>Extensive microbial diversity within the chicken gut microbiome revealed by metagenomics and culture.</title>
        <authorList>
            <person name="Gilroy R."/>
            <person name="Ravi A."/>
            <person name="Getino M."/>
            <person name="Pursley I."/>
            <person name="Horton D.L."/>
            <person name="Alikhan N.F."/>
            <person name="Baker D."/>
            <person name="Gharbi K."/>
            <person name="Hall N."/>
            <person name="Watson M."/>
            <person name="Adriaenssens E.M."/>
            <person name="Foster-Nyarko E."/>
            <person name="Jarju S."/>
            <person name="Secka A."/>
            <person name="Antonio M."/>
            <person name="Oren A."/>
            <person name="Chaudhuri R.R."/>
            <person name="La Ragione R."/>
            <person name="Hildebrand F."/>
            <person name="Pallen M.J."/>
        </authorList>
    </citation>
    <scope>NUCLEOTIDE SEQUENCE</scope>
    <source>
        <strain evidence="9">USAMLcec2-132</strain>
    </source>
</reference>
<feature type="region of interest" description="Disordered" evidence="6">
    <location>
        <begin position="146"/>
        <end position="192"/>
    </location>
</feature>
<evidence type="ECO:0000259" key="8">
    <source>
        <dbReference type="PROSITE" id="PS51918"/>
    </source>
</evidence>
<dbReference type="InterPro" id="IPR051198">
    <property type="entry name" value="BchE-like"/>
</dbReference>
<gene>
    <name evidence="9" type="ORF">H9761_08955</name>
</gene>
<dbReference type="PROSITE" id="PS51332">
    <property type="entry name" value="B12_BINDING"/>
    <property type="match status" value="1"/>
</dbReference>
<dbReference type="InterPro" id="IPR058240">
    <property type="entry name" value="rSAM_sf"/>
</dbReference>
<dbReference type="Pfam" id="PF13311">
    <property type="entry name" value="DUF4080"/>
    <property type="match status" value="1"/>
</dbReference>
<dbReference type="Gene3D" id="3.40.50.280">
    <property type="entry name" value="Cobalamin-binding domain"/>
    <property type="match status" value="1"/>
</dbReference>
<evidence type="ECO:0000256" key="2">
    <source>
        <dbReference type="ARBA" id="ARBA00022691"/>
    </source>
</evidence>
<protein>
    <submittedName>
        <fullName evidence="9">DUF4080 domain-containing protein</fullName>
    </submittedName>
</protein>
<dbReference type="InterPro" id="IPR007197">
    <property type="entry name" value="rSAM"/>
</dbReference>
<dbReference type="GO" id="GO:0005829">
    <property type="term" value="C:cytosol"/>
    <property type="evidence" value="ECO:0007669"/>
    <property type="project" value="TreeGrafter"/>
</dbReference>
<dbReference type="Gene3D" id="3.80.30.20">
    <property type="entry name" value="tm_1862 like domain"/>
    <property type="match status" value="1"/>
</dbReference>
<dbReference type="SFLD" id="SFLDS00029">
    <property type="entry name" value="Radical_SAM"/>
    <property type="match status" value="1"/>
</dbReference>
<dbReference type="SUPFAM" id="SSF52242">
    <property type="entry name" value="Cobalamin (vitamin B12)-binding domain"/>
    <property type="match status" value="1"/>
</dbReference>